<dbReference type="AlphaFoldDB" id="F4RRA6"/>
<dbReference type="KEGG" id="mlr:MELLADRAFT_88300"/>
<dbReference type="GeneID" id="18934826"/>
<dbReference type="Proteomes" id="UP000001072">
    <property type="component" value="Unassembled WGS sequence"/>
</dbReference>
<accession>F4RRA6</accession>
<name>F4RRA6_MELLP</name>
<dbReference type="RefSeq" id="XP_007411546.1">
    <property type="nucleotide sequence ID" value="XM_007411484.1"/>
</dbReference>
<dbReference type="OrthoDB" id="47059at2759"/>
<dbReference type="VEuPathDB" id="FungiDB:MELLADRAFT_88300"/>
<evidence type="ECO:0000313" key="1">
    <source>
        <dbReference type="EMBL" id="EGG05181.1"/>
    </source>
</evidence>
<proteinExistence type="predicted"/>
<dbReference type="InParanoid" id="F4RRA6"/>
<sequence length="67" mass="7398">MKSIHDLYLICRSSGDKTTLICSFCQPTTDIPEQPSIALENFTKQLTGIFLKAFTQAANSKDEATTN</sequence>
<gene>
    <name evidence="1" type="ORF">MELLADRAFT_88300</name>
</gene>
<dbReference type="EMBL" id="GL883114">
    <property type="protein sequence ID" value="EGG05181.1"/>
    <property type="molecule type" value="Genomic_DNA"/>
</dbReference>
<protein>
    <submittedName>
        <fullName evidence="1">Uncharacterized protein</fullName>
    </submittedName>
</protein>
<reference evidence="2" key="1">
    <citation type="journal article" date="2011" name="Proc. Natl. Acad. Sci. U.S.A.">
        <title>Obligate biotrophy features unraveled by the genomic analysis of rust fungi.</title>
        <authorList>
            <person name="Duplessis S."/>
            <person name="Cuomo C.A."/>
            <person name="Lin Y.-C."/>
            <person name="Aerts A."/>
            <person name="Tisserant E."/>
            <person name="Veneault-Fourrey C."/>
            <person name="Joly D.L."/>
            <person name="Hacquard S."/>
            <person name="Amselem J."/>
            <person name="Cantarel B.L."/>
            <person name="Chiu R."/>
            <person name="Coutinho P.M."/>
            <person name="Feau N."/>
            <person name="Field M."/>
            <person name="Frey P."/>
            <person name="Gelhaye E."/>
            <person name="Goldberg J."/>
            <person name="Grabherr M.G."/>
            <person name="Kodira C.D."/>
            <person name="Kohler A."/>
            <person name="Kuees U."/>
            <person name="Lindquist E.A."/>
            <person name="Lucas S.M."/>
            <person name="Mago R."/>
            <person name="Mauceli E."/>
            <person name="Morin E."/>
            <person name="Murat C."/>
            <person name="Pangilinan J.L."/>
            <person name="Park R."/>
            <person name="Pearson M."/>
            <person name="Quesneville H."/>
            <person name="Rouhier N."/>
            <person name="Sakthikumar S."/>
            <person name="Salamov A.A."/>
            <person name="Schmutz J."/>
            <person name="Selles B."/>
            <person name="Shapiro H."/>
            <person name="Tanguay P."/>
            <person name="Tuskan G.A."/>
            <person name="Henrissat B."/>
            <person name="Van de Peer Y."/>
            <person name="Rouze P."/>
            <person name="Ellis J.G."/>
            <person name="Dodds P.N."/>
            <person name="Schein J.E."/>
            <person name="Zhong S."/>
            <person name="Hamelin R.C."/>
            <person name="Grigoriev I.V."/>
            <person name="Szabo L.J."/>
            <person name="Martin F."/>
        </authorList>
    </citation>
    <scope>NUCLEOTIDE SEQUENCE [LARGE SCALE GENOMIC DNA]</scope>
    <source>
        <strain evidence="2">98AG31 / pathotype 3-4-7</strain>
    </source>
</reference>
<keyword evidence="2" id="KW-1185">Reference proteome</keyword>
<evidence type="ECO:0000313" key="2">
    <source>
        <dbReference type="Proteomes" id="UP000001072"/>
    </source>
</evidence>
<dbReference type="HOGENOM" id="CLU_2812930_0_0_1"/>
<organism evidence="2">
    <name type="scientific">Melampsora larici-populina (strain 98AG31 / pathotype 3-4-7)</name>
    <name type="common">Poplar leaf rust fungus</name>
    <dbReference type="NCBI Taxonomy" id="747676"/>
    <lineage>
        <taxon>Eukaryota</taxon>
        <taxon>Fungi</taxon>
        <taxon>Dikarya</taxon>
        <taxon>Basidiomycota</taxon>
        <taxon>Pucciniomycotina</taxon>
        <taxon>Pucciniomycetes</taxon>
        <taxon>Pucciniales</taxon>
        <taxon>Melampsoraceae</taxon>
        <taxon>Melampsora</taxon>
    </lineage>
</organism>